<proteinExistence type="predicted"/>
<keyword evidence="4" id="KW-1185">Reference proteome</keyword>
<keyword evidence="1" id="KW-1133">Transmembrane helix</keyword>
<dbReference type="Pfam" id="PF13676">
    <property type="entry name" value="TIR_2"/>
    <property type="match status" value="1"/>
</dbReference>
<comment type="caution">
    <text evidence="3">The sequence shown here is derived from an EMBL/GenBank/DDBJ whole genome shotgun (WGS) entry which is preliminary data.</text>
</comment>
<protein>
    <submittedName>
        <fullName evidence="3">TIR domain-containing protein</fullName>
    </submittedName>
</protein>
<evidence type="ECO:0000259" key="2">
    <source>
        <dbReference type="PROSITE" id="PS50104"/>
    </source>
</evidence>
<sequence length="372" mass="42893">MWPSRYKYDVFISHAVEDRPISAELCARLENAGFNIWYSGKELKPGDSLEATIQKNMARSRYGVAILTPTYLQKHWTMKEFNTLQSRESIKKVKVILPVLHETSIESLKQKDIIIADKWAIYYEKGIDHVVQALREEIEIRSFTEWVRKNAYALRFWGILLVSLVALYFVLRLIPAPPSTRLIETSILQRQKNLEDKILHDHALMLQSLNAQAVSLNDIRDDHVRFTNFRSYFRNEYEFNNGFATIRFKKNVGPALNLDLESAGPYNAYTLAKPSIFLANRSSNNKTENTTYLFVNTLPATYRISGTDLLDDGAFVVHVSWAENLRHVTVNLSYPVERSAPKKTKVTFAGFAPEEKYTFLKIGNTWELKSVE</sequence>
<dbReference type="Gene3D" id="3.40.50.10140">
    <property type="entry name" value="Toll/interleukin-1 receptor homology (TIR) domain"/>
    <property type="match status" value="1"/>
</dbReference>
<organism evidence="3 4">
    <name type="scientific">Chryseosolibacter histidini</name>
    <dbReference type="NCBI Taxonomy" id="2782349"/>
    <lineage>
        <taxon>Bacteria</taxon>
        <taxon>Pseudomonadati</taxon>
        <taxon>Bacteroidota</taxon>
        <taxon>Cytophagia</taxon>
        <taxon>Cytophagales</taxon>
        <taxon>Chryseotaleaceae</taxon>
        <taxon>Chryseosolibacter</taxon>
    </lineage>
</organism>
<dbReference type="GO" id="GO:0007165">
    <property type="term" value="P:signal transduction"/>
    <property type="evidence" value="ECO:0007669"/>
    <property type="project" value="InterPro"/>
</dbReference>
<evidence type="ECO:0000313" key="3">
    <source>
        <dbReference type="EMBL" id="MBT1696176.1"/>
    </source>
</evidence>
<dbReference type="EMBL" id="JAHESF010000003">
    <property type="protein sequence ID" value="MBT1696176.1"/>
    <property type="molecule type" value="Genomic_DNA"/>
</dbReference>
<evidence type="ECO:0000256" key="1">
    <source>
        <dbReference type="SAM" id="Phobius"/>
    </source>
</evidence>
<keyword evidence="1" id="KW-0472">Membrane</keyword>
<dbReference type="AlphaFoldDB" id="A0AAP2DH70"/>
<dbReference type="InterPro" id="IPR000157">
    <property type="entry name" value="TIR_dom"/>
</dbReference>
<keyword evidence="1" id="KW-0812">Transmembrane</keyword>
<name>A0AAP2DH70_9BACT</name>
<accession>A0AAP2DH70</accession>
<feature type="transmembrane region" description="Helical" evidence="1">
    <location>
        <begin position="152"/>
        <end position="171"/>
    </location>
</feature>
<dbReference type="SUPFAM" id="SSF52200">
    <property type="entry name" value="Toll/Interleukin receptor TIR domain"/>
    <property type="match status" value="1"/>
</dbReference>
<reference evidence="3 4" key="1">
    <citation type="submission" date="2021-05" db="EMBL/GenBank/DDBJ databases">
        <title>A Polyphasic approach of four new species of the genus Ohtaekwangia: Ohtaekwangia histidinii sp. nov., Ohtaekwangia cretensis sp. nov., Ohtaekwangia indiensis sp. nov., Ohtaekwangia reichenbachii sp. nov. from diverse environment.</title>
        <authorList>
            <person name="Octaviana S."/>
        </authorList>
    </citation>
    <scope>NUCLEOTIDE SEQUENCE [LARGE SCALE GENOMIC DNA]</scope>
    <source>
        <strain evidence="3 4">PWU4</strain>
    </source>
</reference>
<gene>
    <name evidence="3" type="ORF">KK083_04780</name>
</gene>
<dbReference type="Proteomes" id="UP001319200">
    <property type="component" value="Unassembled WGS sequence"/>
</dbReference>
<dbReference type="SMART" id="SM00255">
    <property type="entry name" value="TIR"/>
    <property type="match status" value="1"/>
</dbReference>
<evidence type="ECO:0000313" key="4">
    <source>
        <dbReference type="Proteomes" id="UP001319200"/>
    </source>
</evidence>
<dbReference type="RefSeq" id="WP_254161228.1">
    <property type="nucleotide sequence ID" value="NZ_JAHESF010000003.1"/>
</dbReference>
<feature type="domain" description="TIR" evidence="2">
    <location>
        <begin position="6"/>
        <end position="138"/>
    </location>
</feature>
<dbReference type="PROSITE" id="PS50104">
    <property type="entry name" value="TIR"/>
    <property type="match status" value="1"/>
</dbReference>
<dbReference type="InterPro" id="IPR035897">
    <property type="entry name" value="Toll_tir_struct_dom_sf"/>
</dbReference>